<evidence type="ECO:0000256" key="3">
    <source>
        <dbReference type="ARBA" id="ARBA00023136"/>
    </source>
</evidence>
<feature type="signal peptide" evidence="4">
    <location>
        <begin position="1"/>
        <end position="21"/>
    </location>
</feature>
<comment type="subcellular location">
    <subcellularLocation>
        <location evidence="1">Cell outer membrane</location>
        <topology evidence="1">Multi-pass membrane protein</topology>
    </subcellularLocation>
</comment>
<dbReference type="InterPro" id="IPR050298">
    <property type="entry name" value="Gram-neg_bact_OMP"/>
</dbReference>
<evidence type="ECO:0000256" key="1">
    <source>
        <dbReference type="ARBA" id="ARBA00004571"/>
    </source>
</evidence>
<name>A0A1E5C102_9GAMM</name>
<protein>
    <submittedName>
        <fullName evidence="6">Porin</fullName>
    </submittedName>
</protein>
<feature type="domain" description="Porin" evidence="5">
    <location>
        <begin position="9"/>
        <end position="320"/>
    </location>
</feature>
<dbReference type="PANTHER" id="PTHR34501:SF2">
    <property type="entry name" value="OUTER MEMBRANE PORIN F-RELATED"/>
    <property type="match status" value="1"/>
</dbReference>
<dbReference type="PANTHER" id="PTHR34501">
    <property type="entry name" value="PROTEIN YDDL-RELATED"/>
    <property type="match status" value="1"/>
</dbReference>
<dbReference type="GO" id="GO:0009279">
    <property type="term" value="C:cell outer membrane"/>
    <property type="evidence" value="ECO:0007669"/>
    <property type="project" value="UniProtKB-SubCell"/>
</dbReference>
<dbReference type="Pfam" id="PF13609">
    <property type="entry name" value="Porin_4"/>
    <property type="match status" value="1"/>
</dbReference>
<dbReference type="EMBL" id="AJWN02000090">
    <property type="protein sequence ID" value="OEE58822.1"/>
    <property type="molecule type" value="Genomic_DNA"/>
</dbReference>
<dbReference type="InterPro" id="IPR033900">
    <property type="entry name" value="Gram_neg_porin_domain"/>
</dbReference>
<sequence length="342" mass="36921">MKKTILAMAVPALLAAGAAQASVNLYDGDGVSVDLSGAAEIQYYKGYSKTEDSYLRIDDADLILKTAIEVSDSLDAVAGMGFKYENNFNNGVANATGNVDNDELWVGFASADFGTITFGRQILIIDDAGNQKDYELGTEQTNFVQYEGAQVIKWRFDNGAFYAGAEIDLDSDKTKGVDGTQVIDGVIGGRFESVDARVYFYDGENLSEDIQSASYVVDAQGYNFELDYAINDAFDVALAYGQIEYKDKAAASTRQMDVDVFGISGGYQADEKTSFAVGYDWIDGKGKGGFANQESTSLYANVTYKLQSNAKVYAEVGVADKEIGGVDQDTDTGYVLGMEVKF</sequence>
<dbReference type="AlphaFoldDB" id="A0A1E5C102"/>
<keyword evidence="2 4" id="KW-0732">Signal</keyword>
<comment type="caution">
    <text evidence="6">The sequence shown here is derived from an EMBL/GenBank/DDBJ whole genome shotgun (WGS) entry which is preliminary data.</text>
</comment>
<feature type="chain" id="PRO_5009172255" evidence="4">
    <location>
        <begin position="22"/>
        <end position="342"/>
    </location>
</feature>
<keyword evidence="3" id="KW-0472">Membrane</keyword>
<dbReference type="Gene3D" id="2.40.160.10">
    <property type="entry name" value="Porin"/>
    <property type="match status" value="1"/>
</dbReference>
<evidence type="ECO:0000259" key="5">
    <source>
        <dbReference type="Pfam" id="PF13609"/>
    </source>
</evidence>
<dbReference type="InterPro" id="IPR023614">
    <property type="entry name" value="Porin_dom_sf"/>
</dbReference>
<evidence type="ECO:0000313" key="6">
    <source>
        <dbReference type="EMBL" id="OEE58822.1"/>
    </source>
</evidence>
<evidence type="ECO:0000256" key="4">
    <source>
        <dbReference type="SAM" id="SignalP"/>
    </source>
</evidence>
<gene>
    <name evidence="6" type="ORF">A1OK_02120</name>
</gene>
<dbReference type="SUPFAM" id="SSF56935">
    <property type="entry name" value="Porins"/>
    <property type="match status" value="1"/>
</dbReference>
<dbReference type="Proteomes" id="UP000095039">
    <property type="component" value="Unassembled WGS sequence"/>
</dbReference>
<dbReference type="RefSeq" id="WP_016961038.1">
    <property type="nucleotide sequence ID" value="NZ_AJWN02000090.1"/>
</dbReference>
<accession>A0A1E5C102</accession>
<evidence type="ECO:0000313" key="7">
    <source>
        <dbReference type="Proteomes" id="UP000095039"/>
    </source>
</evidence>
<organism evidence="6 7">
    <name type="scientific">Enterovibrio norvegicus FF-454</name>
    <dbReference type="NCBI Taxonomy" id="1185651"/>
    <lineage>
        <taxon>Bacteria</taxon>
        <taxon>Pseudomonadati</taxon>
        <taxon>Pseudomonadota</taxon>
        <taxon>Gammaproteobacteria</taxon>
        <taxon>Vibrionales</taxon>
        <taxon>Vibrionaceae</taxon>
        <taxon>Enterovibrio</taxon>
    </lineage>
</organism>
<keyword evidence="7" id="KW-1185">Reference proteome</keyword>
<dbReference type="GO" id="GO:0015288">
    <property type="term" value="F:porin activity"/>
    <property type="evidence" value="ECO:0007669"/>
    <property type="project" value="InterPro"/>
</dbReference>
<reference evidence="6 7" key="1">
    <citation type="journal article" date="2012" name="Science">
        <title>Ecological populations of bacteria act as socially cohesive units of antibiotic production and resistance.</title>
        <authorList>
            <person name="Cordero O.X."/>
            <person name="Wildschutte H."/>
            <person name="Kirkup B."/>
            <person name="Proehl S."/>
            <person name="Ngo L."/>
            <person name="Hussain F."/>
            <person name="Le Roux F."/>
            <person name="Mincer T."/>
            <person name="Polz M.F."/>
        </authorList>
    </citation>
    <scope>NUCLEOTIDE SEQUENCE [LARGE SCALE GENOMIC DNA]</scope>
    <source>
        <strain evidence="6 7">FF-454</strain>
    </source>
</reference>
<evidence type="ECO:0000256" key="2">
    <source>
        <dbReference type="ARBA" id="ARBA00022729"/>
    </source>
</evidence>
<proteinExistence type="predicted"/>